<dbReference type="EMBL" id="JQCE01000021">
    <property type="protein sequence ID" value="KRO17159.1"/>
    <property type="molecule type" value="Genomic_DNA"/>
</dbReference>
<dbReference type="PROSITE" id="PS51202">
    <property type="entry name" value="RCK_C"/>
    <property type="match status" value="1"/>
</dbReference>
<reference evidence="11 12" key="1">
    <citation type="journal article" date="2015" name="Genome Announc.">
        <title>Expanding the biotechnology potential of lactobacilli through comparative genomics of 213 strains and associated genera.</title>
        <authorList>
            <person name="Sun Z."/>
            <person name="Harris H.M."/>
            <person name="McCann A."/>
            <person name="Guo C."/>
            <person name="Argimon S."/>
            <person name="Zhang W."/>
            <person name="Yang X."/>
            <person name="Jeffery I.B."/>
            <person name="Cooney J.C."/>
            <person name="Kagawa T.F."/>
            <person name="Liu W."/>
            <person name="Song Y."/>
            <person name="Salvetti E."/>
            <person name="Wrobel A."/>
            <person name="Rasinkangas P."/>
            <person name="Parkhill J."/>
            <person name="Rea M.C."/>
            <person name="O'Sullivan O."/>
            <person name="Ritari J."/>
            <person name="Douillard F.P."/>
            <person name="Paul Ross R."/>
            <person name="Yang R."/>
            <person name="Briner A.E."/>
            <person name="Felis G.E."/>
            <person name="de Vos W.M."/>
            <person name="Barrangou R."/>
            <person name="Klaenhammer T.R."/>
            <person name="Caufield P.W."/>
            <person name="Cui Y."/>
            <person name="Zhang H."/>
            <person name="O'Toole P.W."/>
        </authorList>
    </citation>
    <scope>NUCLEOTIDE SEQUENCE [LARGE SCALE GENOMIC DNA]</scope>
    <source>
        <strain evidence="11 12">DSM 24301</strain>
    </source>
</reference>
<dbReference type="InterPro" id="IPR006037">
    <property type="entry name" value="RCK_C"/>
</dbReference>
<evidence type="ECO:0000256" key="9">
    <source>
        <dbReference type="SAM" id="Phobius"/>
    </source>
</evidence>
<dbReference type="SUPFAM" id="SSF116726">
    <property type="entry name" value="TrkA C-terminal domain-like"/>
    <property type="match status" value="1"/>
</dbReference>
<feature type="transmembrane region" description="Helical" evidence="9">
    <location>
        <begin position="166"/>
        <end position="189"/>
    </location>
</feature>
<proteinExistence type="inferred from homology"/>
<feature type="transmembrane region" description="Helical" evidence="9">
    <location>
        <begin position="12"/>
        <end position="32"/>
    </location>
</feature>
<keyword evidence="6 9" id="KW-1133">Transmembrane helix</keyword>
<dbReference type="InterPro" id="IPR006153">
    <property type="entry name" value="Cation/H_exchanger_TM"/>
</dbReference>
<feature type="transmembrane region" description="Helical" evidence="9">
    <location>
        <begin position="195"/>
        <end position="213"/>
    </location>
</feature>
<organism evidence="11 12">
    <name type="scientific">Lacticaseibacillus saniviri JCM 17471 = DSM 24301</name>
    <dbReference type="NCBI Taxonomy" id="1293598"/>
    <lineage>
        <taxon>Bacteria</taxon>
        <taxon>Bacillati</taxon>
        <taxon>Bacillota</taxon>
        <taxon>Bacilli</taxon>
        <taxon>Lactobacillales</taxon>
        <taxon>Lactobacillaceae</taxon>
        <taxon>Lacticaseibacillus</taxon>
    </lineage>
</organism>
<feature type="transmembrane region" description="Helical" evidence="9">
    <location>
        <begin position="39"/>
        <end position="60"/>
    </location>
</feature>
<comment type="similarity">
    <text evidence="2">Belongs to the monovalent cation:proton antiporter 2 (CPA2) transporter (TC 2.A.37) family.</text>
</comment>
<feature type="transmembrane region" description="Helical" evidence="9">
    <location>
        <begin position="280"/>
        <end position="297"/>
    </location>
</feature>
<keyword evidence="3" id="KW-0813">Transport</keyword>
<comment type="caution">
    <text evidence="11">The sequence shown here is derived from an EMBL/GenBank/DDBJ whole genome shotgun (WGS) entry which is preliminary data.</text>
</comment>
<dbReference type="PANTHER" id="PTHR43562:SF1">
    <property type="entry name" value="NA(+)_H(+) ANTIPORTER YJBQ-RELATED"/>
    <property type="match status" value="1"/>
</dbReference>
<dbReference type="PANTHER" id="PTHR43562">
    <property type="entry name" value="NAPA-TYPE SODIUM/HYDROGEN ANTIPORTER"/>
    <property type="match status" value="1"/>
</dbReference>
<keyword evidence="7" id="KW-0406">Ion transport</keyword>
<dbReference type="InterPro" id="IPR036721">
    <property type="entry name" value="RCK_C_sf"/>
</dbReference>
<dbReference type="STRING" id="1293598.IV56_GL000485"/>
<dbReference type="GO" id="GO:0006813">
    <property type="term" value="P:potassium ion transport"/>
    <property type="evidence" value="ECO:0007669"/>
    <property type="project" value="InterPro"/>
</dbReference>
<evidence type="ECO:0000313" key="11">
    <source>
        <dbReference type="EMBL" id="KRO17159.1"/>
    </source>
</evidence>
<evidence type="ECO:0000313" key="12">
    <source>
        <dbReference type="Proteomes" id="UP000050969"/>
    </source>
</evidence>
<comment type="subcellular location">
    <subcellularLocation>
        <location evidence="1">Membrane</location>
        <topology evidence="1">Multi-pass membrane protein</topology>
    </subcellularLocation>
</comment>
<dbReference type="PATRIC" id="fig|1293598.4.peg.518"/>
<accession>A0A0R2MUJ0</accession>
<dbReference type="GO" id="GO:0015297">
    <property type="term" value="F:antiporter activity"/>
    <property type="evidence" value="ECO:0007669"/>
    <property type="project" value="UniProtKB-KW"/>
</dbReference>
<dbReference type="Gene3D" id="1.20.1530.20">
    <property type="match status" value="1"/>
</dbReference>
<evidence type="ECO:0000256" key="5">
    <source>
        <dbReference type="ARBA" id="ARBA00022692"/>
    </source>
</evidence>
<evidence type="ECO:0000256" key="8">
    <source>
        <dbReference type="ARBA" id="ARBA00023136"/>
    </source>
</evidence>
<dbReference type="InterPro" id="IPR038770">
    <property type="entry name" value="Na+/solute_symporter_sf"/>
</dbReference>
<evidence type="ECO:0000256" key="1">
    <source>
        <dbReference type="ARBA" id="ARBA00004141"/>
    </source>
</evidence>
<evidence type="ECO:0000256" key="3">
    <source>
        <dbReference type="ARBA" id="ARBA00022448"/>
    </source>
</evidence>
<keyword evidence="5 9" id="KW-0812">Transmembrane</keyword>
<name>A0A0R2MUJ0_9LACO</name>
<feature type="transmembrane region" description="Helical" evidence="9">
    <location>
        <begin position="234"/>
        <end position="260"/>
    </location>
</feature>
<dbReference type="GO" id="GO:0008324">
    <property type="term" value="F:monoatomic cation transmembrane transporter activity"/>
    <property type="evidence" value="ECO:0007669"/>
    <property type="project" value="InterPro"/>
</dbReference>
<dbReference type="Proteomes" id="UP000050969">
    <property type="component" value="Unassembled WGS sequence"/>
</dbReference>
<gene>
    <name evidence="11" type="ORF">IV56_GL000485</name>
</gene>
<feature type="domain" description="RCK C-terminal" evidence="10">
    <location>
        <begin position="537"/>
        <end position="617"/>
    </location>
</feature>
<sequence length="619" mass="67996">MLAYSTQTEAIMANIALLIVFLAALVIPLLLARFHITRVPTAVAEIIIGMALGPSLLHLVSPNATLNQLSSLGVVVLLFLSGMEIDFDLFKPQKQSGPKKISPAKLAIIGYAAVLLASAAFSFLLKWLHLFDAAGFATIVFATVALGVVIAALKEKELLSQPFGQTILLIAALGEVIPLISLTVYAAIFGSSDKSVWLLSIIFVVAIVLLLRFRRPYQFFAKIDKSTTQLDIRLAFFIIITLVTVAEQVGAESILGAFLAGMVMKLLRPREETRDKLTSLGYGFFIPIFFIMTGVKINLPALLADRQSVLLIPVLLLGFIIAKIVLIPVFRLRFKPRNALSGTALITTTITLVIPALTIGRNLHIITSQQSGAFTLAAIITCLLAPVIFSSLFVAEEQDFKRTVVHFIGANIITIPIAQQLSKGLYDISLYTDKQGNYSTYNSEANIKLLPSFSQGALNEAGAYEADIVVLGYFDHEKNYQLAQWALAAKVPRIIARFEAKDVQSQQFATLADEGVEIFNTLDANISLLRSLIESPSTMKILTDTKSGIFEITVRNRRFAGLEIKDLPFVDHITISQIYRDGQFVAPHGDTQIYWGDHIIFSGDKNDIQDLRQELEKIN</sequence>
<keyword evidence="8 9" id="KW-0472">Membrane</keyword>
<dbReference type="Gene3D" id="3.30.70.1450">
    <property type="entry name" value="Regulator of K+ conductance, C-terminal domain"/>
    <property type="match status" value="1"/>
</dbReference>
<dbReference type="AlphaFoldDB" id="A0A0R2MUJ0"/>
<feature type="transmembrane region" description="Helical" evidence="9">
    <location>
        <begin position="342"/>
        <end position="360"/>
    </location>
</feature>
<evidence type="ECO:0000256" key="7">
    <source>
        <dbReference type="ARBA" id="ARBA00023065"/>
    </source>
</evidence>
<evidence type="ECO:0000256" key="6">
    <source>
        <dbReference type="ARBA" id="ARBA00022989"/>
    </source>
</evidence>
<evidence type="ECO:0000256" key="4">
    <source>
        <dbReference type="ARBA" id="ARBA00022449"/>
    </source>
</evidence>
<feature type="transmembrane region" description="Helical" evidence="9">
    <location>
        <begin position="106"/>
        <end position="128"/>
    </location>
</feature>
<evidence type="ECO:0000259" key="10">
    <source>
        <dbReference type="PROSITE" id="PS51202"/>
    </source>
</evidence>
<evidence type="ECO:0000256" key="2">
    <source>
        <dbReference type="ARBA" id="ARBA00005551"/>
    </source>
</evidence>
<keyword evidence="4" id="KW-0050">Antiport</keyword>
<dbReference type="GO" id="GO:0016020">
    <property type="term" value="C:membrane"/>
    <property type="evidence" value="ECO:0007669"/>
    <property type="project" value="UniProtKB-SubCell"/>
</dbReference>
<feature type="transmembrane region" description="Helical" evidence="9">
    <location>
        <begin position="309"/>
        <end position="330"/>
    </location>
</feature>
<feature type="transmembrane region" description="Helical" evidence="9">
    <location>
        <begin position="372"/>
        <end position="395"/>
    </location>
</feature>
<keyword evidence="12" id="KW-1185">Reference proteome</keyword>
<dbReference type="Pfam" id="PF00999">
    <property type="entry name" value="Na_H_Exchanger"/>
    <property type="match status" value="1"/>
</dbReference>
<protein>
    <recommendedName>
        <fullName evidence="10">RCK C-terminal domain-containing protein</fullName>
    </recommendedName>
</protein>
<feature type="transmembrane region" description="Helical" evidence="9">
    <location>
        <begin position="134"/>
        <end position="154"/>
    </location>
</feature>
<dbReference type="Pfam" id="PF02080">
    <property type="entry name" value="TrkA_C"/>
    <property type="match status" value="1"/>
</dbReference>
<dbReference type="GO" id="GO:1902600">
    <property type="term" value="P:proton transmembrane transport"/>
    <property type="evidence" value="ECO:0007669"/>
    <property type="project" value="InterPro"/>
</dbReference>